<evidence type="ECO:0008006" key="3">
    <source>
        <dbReference type="Google" id="ProtNLM"/>
    </source>
</evidence>
<dbReference type="Proteomes" id="UP001499987">
    <property type="component" value="Unassembled WGS sequence"/>
</dbReference>
<dbReference type="EMBL" id="BAAALD010000135">
    <property type="protein sequence ID" value="GAA1123076.1"/>
    <property type="molecule type" value="Genomic_DNA"/>
</dbReference>
<protein>
    <recommendedName>
        <fullName evidence="3">Agenet domain-containing protein</fullName>
    </recommendedName>
</protein>
<name>A0ABN1U5V5_9ACTN</name>
<reference evidence="1 2" key="1">
    <citation type="journal article" date="2019" name="Int. J. Syst. Evol. Microbiol.">
        <title>The Global Catalogue of Microorganisms (GCM) 10K type strain sequencing project: providing services to taxonomists for standard genome sequencing and annotation.</title>
        <authorList>
            <consortium name="The Broad Institute Genomics Platform"/>
            <consortium name="The Broad Institute Genome Sequencing Center for Infectious Disease"/>
            <person name="Wu L."/>
            <person name="Ma J."/>
        </authorList>
    </citation>
    <scope>NUCLEOTIDE SEQUENCE [LARGE SCALE GENOMIC DNA]</scope>
    <source>
        <strain evidence="1 2">JCM 13002</strain>
    </source>
</reference>
<dbReference type="RefSeq" id="WP_344628052.1">
    <property type="nucleotide sequence ID" value="NZ_BAAALD010000135.1"/>
</dbReference>
<evidence type="ECO:0000313" key="2">
    <source>
        <dbReference type="Proteomes" id="UP001499987"/>
    </source>
</evidence>
<evidence type="ECO:0000313" key="1">
    <source>
        <dbReference type="EMBL" id="GAA1123076.1"/>
    </source>
</evidence>
<comment type="caution">
    <text evidence="1">The sequence shown here is derived from an EMBL/GenBank/DDBJ whole genome shotgun (WGS) entry which is preliminary data.</text>
</comment>
<proteinExistence type="predicted"/>
<keyword evidence="2" id="KW-1185">Reference proteome</keyword>
<sequence>MDDGRAKVWEPPQTQVEQAYQPVEVRFEDGSWAVGRINAWWRPADGSPWCRVRVLRRGGAERWMPFDPEQLLLLPAGGI</sequence>
<organism evidence="1 2">
    <name type="scientific">Kitasatospora arboriphila</name>
    <dbReference type="NCBI Taxonomy" id="258052"/>
    <lineage>
        <taxon>Bacteria</taxon>
        <taxon>Bacillati</taxon>
        <taxon>Actinomycetota</taxon>
        <taxon>Actinomycetes</taxon>
        <taxon>Kitasatosporales</taxon>
        <taxon>Streptomycetaceae</taxon>
        <taxon>Kitasatospora</taxon>
    </lineage>
</organism>
<accession>A0ABN1U5V5</accession>
<gene>
    <name evidence="1" type="ORF">GCM10009663_72970</name>
</gene>